<evidence type="ECO:0000313" key="2">
    <source>
        <dbReference type="EMBL" id="PIK26789.1"/>
    </source>
</evidence>
<keyword evidence="1" id="KW-1133">Transmembrane helix</keyword>
<dbReference type="EMBL" id="PEKP01000012">
    <property type="protein sequence ID" value="PIK26789.1"/>
    <property type="molecule type" value="Genomic_DNA"/>
</dbReference>
<dbReference type="Proteomes" id="UP000230768">
    <property type="component" value="Unassembled WGS sequence"/>
</dbReference>
<accession>A0A2G8ITM6</accession>
<protein>
    <submittedName>
        <fullName evidence="2">Uncharacterized protein</fullName>
    </submittedName>
</protein>
<dbReference type="AlphaFoldDB" id="A0A2G8ITM6"/>
<organism evidence="2 3">
    <name type="scientific">Bacillus pumilus</name>
    <name type="common">Bacillus mesentericus</name>
    <dbReference type="NCBI Taxonomy" id="1408"/>
    <lineage>
        <taxon>Bacteria</taxon>
        <taxon>Bacillati</taxon>
        <taxon>Bacillota</taxon>
        <taxon>Bacilli</taxon>
        <taxon>Bacillales</taxon>
        <taxon>Bacillaceae</taxon>
        <taxon>Bacillus</taxon>
    </lineage>
</organism>
<sequence>MIKVFPKVLFVLAWVLLAVGILTNIESTIHYNATQFVMEGETAKPIRLMEIVRDITSPIFNSAVLIAISYILQLMIDRKTSA</sequence>
<evidence type="ECO:0000313" key="3">
    <source>
        <dbReference type="Proteomes" id="UP000230768"/>
    </source>
</evidence>
<feature type="transmembrane region" description="Helical" evidence="1">
    <location>
        <begin position="51"/>
        <end position="72"/>
    </location>
</feature>
<gene>
    <name evidence="2" type="ORF">CTV99_10625</name>
</gene>
<evidence type="ECO:0000256" key="1">
    <source>
        <dbReference type="SAM" id="Phobius"/>
    </source>
</evidence>
<keyword evidence="1" id="KW-0472">Membrane</keyword>
<proteinExistence type="predicted"/>
<comment type="caution">
    <text evidence="2">The sequence shown here is derived from an EMBL/GenBank/DDBJ whole genome shotgun (WGS) entry which is preliminary data.</text>
</comment>
<keyword evidence="1" id="KW-0812">Transmembrane</keyword>
<reference evidence="2 3" key="1">
    <citation type="submission" date="2017-11" db="EMBL/GenBank/DDBJ databases">
        <title>Draft genome sequence of Bacillus pumilus 51_5il from lake Gorkoye (Russia: Novosibirsk region).</title>
        <authorList>
            <person name="Shipova A.A."/>
            <person name="Rozanov A.S."/>
            <person name="Bryanskaya A.V."/>
            <person name="Peltek S.E."/>
        </authorList>
    </citation>
    <scope>NUCLEOTIDE SEQUENCE [LARGE SCALE GENOMIC DNA]</scope>
    <source>
        <strain evidence="2 3">51_5il</strain>
    </source>
</reference>
<name>A0A2G8ITM6_BACPU</name>